<keyword evidence="2" id="KW-0472">Membrane</keyword>
<evidence type="ECO:0000256" key="1">
    <source>
        <dbReference type="SAM" id="MobiDB-lite"/>
    </source>
</evidence>
<reference evidence="3" key="1">
    <citation type="journal article" date="2015" name="PLoS ONE">
        <title>Comprehensive Evaluation of Toxoplasma gondii VEG and Neospora caninum LIV Genomes with Tachyzoite Stage Transcriptome and Proteome Defines Novel Transcript Features.</title>
        <authorList>
            <person name="Ramaprasad A."/>
            <person name="Mourier T."/>
            <person name="Naeem R."/>
            <person name="Malas T.B."/>
            <person name="Moussa E."/>
            <person name="Panigrahi A."/>
            <person name="Vermont S.J."/>
            <person name="Otto T.D."/>
            <person name="Wastling J."/>
            <person name="Pain A."/>
        </authorList>
    </citation>
    <scope>NUCLEOTIDE SEQUENCE</scope>
    <source>
        <strain evidence="3">Liverpool</strain>
    </source>
</reference>
<protein>
    <recommendedName>
        <fullName evidence="4">Transmembrane protein</fullName>
    </recommendedName>
</protein>
<accession>A0A0F7UCV8</accession>
<dbReference type="AlphaFoldDB" id="A0A0F7UCV8"/>
<sequence length="594" mass="64286">MVPDVAEQGSLPSLAGQSPRAGAALDLENVPMPPAMFSPLGDLASEERWLLVIQSIAGLIVIGGWIAVMRARKHSPQTLFKVYAFLPPVLLLCASVVSFFYFSSTPPAFFLVTEGEELPFSGSTGDGVAAGPPDSSVLLGFPRSRAPWDSWCLVFRRFVGSNYAAVATLGLLVQALLCLWRILTVLSSCPDSVPLSEDLAQPALPSRAEATPSSAPAALPGGKKKGSKRRGGGARESEVGAGPPEKTRASCAPATARAAPRRVFWRRFDEQVCMHWGPASDWRRKLVWKLVDLSILFLVVGAPLLYLVCGRPKSSFLPDEHESPFTSSSWSRAPSAWSPESFPSFLLVHPSAWLCLYTATLIPLQLLPDYPSVFLHFCEALWMLLLLLRHSLSRDKTRFSLQIEDADPSFSSQARSVPALGASDFFFLGMQALQWFLLRPMINVVSTSAPRPGSASTHSAVAALSSQADPRRHSCFSSLFSSLCRRRSRDEPETHAQRAAHRSASRERLPSPTSHSAFLTSSTALVIPVPSRSGGVQGLKHVGPPLFVDADGDEAHEFFHVGIDDEVTHVGTQTMRQAAHARVVTEVSSAPTCS</sequence>
<feature type="transmembrane region" description="Helical" evidence="2">
    <location>
        <begin position="49"/>
        <end position="68"/>
    </location>
</feature>
<proteinExistence type="predicted"/>
<feature type="transmembrane region" description="Helical" evidence="2">
    <location>
        <begin position="290"/>
        <end position="308"/>
    </location>
</feature>
<feature type="transmembrane region" description="Helical" evidence="2">
    <location>
        <begin position="163"/>
        <end position="183"/>
    </location>
</feature>
<feature type="compositionally biased region" description="Basic residues" evidence="1">
    <location>
        <begin position="222"/>
        <end position="232"/>
    </location>
</feature>
<name>A0A0F7UCV8_NEOCL</name>
<gene>
    <name evidence="3" type="ORF">BN1204_020570</name>
</gene>
<organism evidence="3">
    <name type="scientific">Neospora caninum (strain Liverpool)</name>
    <dbReference type="NCBI Taxonomy" id="572307"/>
    <lineage>
        <taxon>Eukaryota</taxon>
        <taxon>Sar</taxon>
        <taxon>Alveolata</taxon>
        <taxon>Apicomplexa</taxon>
        <taxon>Conoidasida</taxon>
        <taxon>Coccidia</taxon>
        <taxon>Eucoccidiorida</taxon>
        <taxon>Eimeriorina</taxon>
        <taxon>Sarcocystidae</taxon>
        <taxon>Neospora</taxon>
    </lineage>
</organism>
<keyword evidence="2" id="KW-1133">Transmembrane helix</keyword>
<dbReference type="EMBL" id="LN714481">
    <property type="protein sequence ID" value="CEL66237.1"/>
    <property type="molecule type" value="Genomic_DNA"/>
</dbReference>
<keyword evidence="2" id="KW-0812">Transmembrane</keyword>
<feature type="transmembrane region" description="Helical" evidence="2">
    <location>
        <begin position="80"/>
        <end position="102"/>
    </location>
</feature>
<evidence type="ECO:0000256" key="2">
    <source>
        <dbReference type="SAM" id="Phobius"/>
    </source>
</evidence>
<evidence type="ECO:0000313" key="3">
    <source>
        <dbReference type="EMBL" id="CEL66237.1"/>
    </source>
</evidence>
<feature type="region of interest" description="Disordered" evidence="1">
    <location>
        <begin position="487"/>
        <end position="515"/>
    </location>
</feature>
<evidence type="ECO:0008006" key="4">
    <source>
        <dbReference type="Google" id="ProtNLM"/>
    </source>
</evidence>
<feature type="region of interest" description="Disordered" evidence="1">
    <location>
        <begin position="204"/>
        <end position="254"/>
    </location>
</feature>